<dbReference type="EMBL" id="FR695874">
    <property type="protein sequence ID" value="CBX30032.1"/>
    <property type="molecule type" value="Genomic_DNA"/>
</dbReference>
<sequence>MNTQRYPQQPGRMSKINDFILKPGMRVDLVFNLKSLSPSSRPSILFDVDETKRQVIVDQPSQKIRPGTLIKEMHISFLINKDSSLKTRVGYACRLLEIINNYQLSSKDVTDAIFD</sequence>
<gene>
    <name evidence="1" type="ORF">N47_D28410</name>
</gene>
<proteinExistence type="predicted"/>
<protein>
    <submittedName>
        <fullName evidence="1">Uncharacterized protein</fullName>
    </submittedName>
</protein>
<reference evidence="1" key="1">
    <citation type="journal article" date="2011" name="Environ. Microbiol.">
        <title>Genomic insights into the metabolic potential of the polycyclic aromatic hydrocarbon degrading sulfate-reducing Deltaproteobacterium N47.</title>
        <authorList>
            <person name="Bergmann F."/>
            <person name="Selesi D."/>
            <person name="Weinmaier T."/>
            <person name="Tischler P."/>
            <person name="Rattei T."/>
            <person name="Meckenstock R.U."/>
        </authorList>
    </citation>
    <scope>NUCLEOTIDE SEQUENCE</scope>
</reference>
<organism evidence="1">
    <name type="scientific">uncultured Desulfobacterium sp</name>
    <dbReference type="NCBI Taxonomy" id="201089"/>
    <lineage>
        <taxon>Bacteria</taxon>
        <taxon>Pseudomonadati</taxon>
        <taxon>Thermodesulfobacteriota</taxon>
        <taxon>Desulfobacteria</taxon>
        <taxon>Desulfobacterales</taxon>
        <taxon>Desulfobacteriaceae</taxon>
        <taxon>Desulfobacterium</taxon>
        <taxon>environmental samples</taxon>
    </lineage>
</organism>
<accession>E1YII5</accession>
<name>E1YII5_9BACT</name>
<dbReference type="AlphaFoldDB" id="E1YII5"/>
<evidence type="ECO:0000313" key="1">
    <source>
        <dbReference type="EMBL" id="CBX30032.1"/>
    </source>
</evidence>